<feature type="region of interest" description="Disordered" evidence="1">
    <location>
        <begin position="15"/>
        <end position="51"/>
    </location>
</feature>
<organism evidence="2 3">
    <name type="scientific">Pseudocercospora musae</name>
    <dbReference type="NCBI Taxonomy" id="113226"/>
    <lineage>
        <taxon>Eukaryota</taxon>
        <taxon>Fungi</taxon>
        <taxon>Dikarya</taxon>
        <taxon>Ascomycota</taxon>
        <taxon>Pezizomycotina</taxon>
        <taxon>Dothideomycetes</taxon>
        <taxon>Dothideomycetidae</taxon>
        <taxon>Mycosphaerellales</taxon>
        <taxon>Mycosphaerellaceae</taxon>
        <taxon>Pseudocercospora</taxon>
    </lineage>
</organism>
<feature type="compositionally biased region" description="Polar residues" evidence="1">
    <location>
        <begin position="303"/>
        <end position="321"/>
    </location>
</feature>
<dbReference type="Proteomes" id="UP000073492">
    <property type="component" value="Unassembled WGS sequence"/>
</dbReference>
<feature type="region of interest" description="Disordered" evidence="1">
    <location>
        <begin position="303"/>
        <end position="512"/>
    </location>
</feature>
<evidence type="ECO:0000313" key="3">
    <source>
        <dbReference type="Proteomes" id="UP000073492"/>
    </source>
</evidence>
<protein>
    <submittedName>
        <fullName evidence="2">Uncharacterized protein</fullName>
    </submittedName>
</protein>
<feature type="compositionally biased region" description="Polar residues" evidence="1">
    <location>
        <begin position="80"/>
        <end position="95"/>
    </location>
</feature>
<sequence>MGRILGYICKMHSTRSTHSDALPRSMSSEVADLENGYEDLPRTENEGYDIPVKDATSLTKLDAEQHEKATLGADNHVVGNASSRGDDAQNSSRSGISGLDSGDRNEDNDVNESGSLASRLRRLALDQTSLGNHVTLKQDILIKVTLLPCVMGLRDAMIMNLKAEQVRKMRESSKLAVKLAVNCNAPAATVARCHFYQALVNMAIGMDTGDSQGEKPIVLLEQVMDIKNCVERDCAGQWLAKLDGRKISTPQKTDNRRSLGHRVVSWGASFFPNFSPYKSTPEKLDPTTQQDSVLEMLTRMVETPTTSNPPHISRRSPSTEAPDSARPVLSPVTPTKQKTRTSEPQSRASQVSHRLSDLYELSPRSGASRDGEKLDNLSMSDWQSRPNSRISVNSNISASPNTPFKTKEGSSRRPYPLRHRSSGVDGDGSPKSSPATKSILRFSYPGEKAYGEEDDEEGGEEEEDALPAPNTSRQKHHRSRSLALRLTSPSKQSESDNNIFGDWSPPSPRRKTSIVNLLGFGRAKTEVWDPHDEAERGSPRRATFAATQAEMEDLMEKGDSPRMMEFSQGDKTGSIGETR</sequence>
<gene>
    <name evidence="2" type="ORF">AC579_4653</name>
</gene>
<feature type="compositionally biased region" description="Polar residues" evidence="1">
    <location>
        <begin position="487"/>
        <end position="498"/>
    </location>
</feature>
<feature type="compositionally biased region" description="Acidic residues" evidence="1">
    <location>
        <begin position="452"/>
        <end position="465"/>
    </location>
</feature>
<proteinExistence type="predicted"/>
<accession>A0A139IBE4</accession>
<dbReference type="AlphaFoldDB" id="A0A139IBE4"/>
<comment type="caution">
    <text evidence="2">The sequence shown here is derived from an EMBL/GenBank/DDBJ whole genome shotgun (WGS) entry which is preliminary data.</text>
</comment>
<dbReference type="EMBL" id="LFZO01000169">
    <property type="protein sequence ID" value="KXT12010.1"/>
    <property type="molecule type" value="Genomic_DNA"/>
</dbReference>
<reference evidence="2 3" key="1">
    <citation type="submission" date="2015-07" db="EMBL/GenBank/DDBJ databases">
        <title>Comparative genomics of the Sigatoka disease complex on banana suggests a link between parallel evolutionary changes in Pseudocercospora fijiensis and Pseudocercospora eumusae and increased virulence on the banana host.</title>
        <authorList>
            <person name="Chang T.-C."/>
            <person name="Salvucci A."/>
            <person name="Crous P.W."/>
            <person name="Stergiopoulos I."/>
        </authorList>
    </citation>
    <scope>NUCLEOTIDE SEQUENCE [LARGE SCALE GENOMIC DNA]</scope>
    <source>
        <strain evidence="2 3">CBS 116634</strain>
    </source>
</reference>
<feature type="region of interest" description="Disordered" evidence="1">
    <location>
        <begin position="555"/>
        <end position="579"/>
    </location>
</feature>
<feature type="compositionally biased region" description="Polar residues" evidence="1">
    <location>
        <begin position="332"/>
        <end position="353"/>
    </location>
</feature>
<feature type="compositionally biased region" description="Polar residues" evidence="1">
    <location>
        <begin position="569"/>
        <end position="579"/>
    </location>
</feature>
<name>A0A139IBE4_9PEZI</name>
<keyword evidence="3" id="KW-1185">Reference proteome</keyword>
<dbReference type="OrthoDB" id="3647410at2759"/>
<feature type="compositionally biased region" description="Polar residues" evidence="1">
    <location>
        <begin position="377"/>
        <end position="404"/>
    </location>
</feature>
<evidence type="ECO:0000313" key="2">
    <source>
        <dbReference type="EMBL" id="KXT12010.1"/>
    </source>
</evidence>
<evidence type="ECO:0000256" key="1">
    <source>
        <dbReference type="SAM" id="MobiDB-lite"/>
    </source>
</evidence>
<feature type="region of interest" description="Disordered" evidence="1">
    <location>
        <begin position="69"/>
        <end position="114"/>
    </location>
</feature>